<evidence type="ECO:0000313" key="2">
    <source>
        <dbReference type="Proteomes" id="UP000007880"/>
    </source>
</evidence>
<dbReference type="RefSeq" id="WP_014434229.1">
    <property type="nucleotide sequence ID" value="NC_017079.1"/>
</dbReference>
<dbReference type="InterPro" id="IPR052025">
    <property type="entry name" value="Xyloglucanase_GH74"/>
</dbReference>
<reference evidence="1 2" key="1">
    <citation type="submission" date="2012-02" db="EMBL/GenBank/DDBJ databases">
        <title>Complete genome sequence of Caldilinea aerophila DSM 14535 (= NBRC 102666).</title>
        <authorList>
            <person name="Oguchi A."/>
            <person name="Hosoyama A."/>
            <person name="Sekine M."/>
            <person name="Fukai R."/>
            <person name="Kato Y."/>
            <person name="Nakamura S."/>
            <person name="Hanada S."/>
            <person name="Yamazaki S."/>
            <person name="Fujita N."/>
        </authorList>
    </citation>
    <scope>NUCLEOTIDE SEQUENCE [LARGE SCALE GENOMIC DNA]</scope>
    <source>
        <strain evidence="2">DSM 14535 / JCM 11387 / NBRC 104270 / STL-6-O1</strain>
    </source>
</reference>
<dbReference type="eggNOG" id="COG4447">
    <property type="taxonomic scope" value="Bacteria"/>
</dbReference>
<dbReference type="CDD" id="cd15482">
    <property type="entry name" value="Sialidase_non-viral"/>
    <property type="match status" value="1"/>
</dbReference>
<dbReference type="GO" id="GO:0010411">
    <property type="term" value="P:xyloglucan metabolic process"/>
    <property type="evidence" value="ECO:0007669"/>
    <property type="project" value="TreeGrafter"/>
</dbReference>
<proteinExistence type="predicted"/>
<dbReference type="Gene3D" id="2.130.10.10">
    <property type="entry name" value="YVTN repeat-like/Quinoprotein amine dehydrogenase"/>
    <property type="match status" value="4"/>
</dbReference>
<keyword evidence="2" id="KW-1185">Reference proteome</keyword>
<name>I0I6W5_CALAS</name>
<evidence type="ECO:0000313" key="1">
    <source>
        <dbReference type="EMBL" id="BAM01003.1"/>
    </source>
</evidence>
<dbReference type="STRING" id="926550.CLDAP_29630"/>
<protein>
    <recommendedName>
        <fullName evidence="3">Photosynthesis system II assembly factor Ycf48/Hcf136-like domain-containing protein</fullName>
    </recommendedName>
</protein>
<evidence type="ECO:0008006" key="3">
    <source>
        <dbReference type="Google" id="ProtNLM"/>
    </source>
</evidence>
<dbReference type="KEGG" id="cap:CLDAP_29630"/>
<dbReference type="SUPFAM" id="SSF110296">
    <property type="entry name" value="Oligoxyloglucan reducing end-specific cellobiohydrolase"/>
    <property type="match status" value="3"/>
</dbReference>
<dbReference type="Proteomes" id="UP000007880">
    <property type="component" value="Chromosome"/>
</dbReference>
<accession>I0I6W5</accession>
<dbReference type="AlphaFoldDB" id="I0I6W5"/>
<organism evidence="1 2">
    <name type="scientific">Caldilinea aerophila (strain DSM 14535 / JCM 11387 / NBRC 104270 / STL-6-O1)</name>
    <dbReference type="NCBI Taxonomy" id="926550"/>
    <lineage>
        <taxon>Bacteria</taxon>
        <taxon>Bacillati</taxon>
        <taxon>Chloroflexota</taxon>
        <taxon>Caldilineae</taxon>
        <taxon>Caldilineales</taxon>
        <taxon>Caldilineaceae</taxon>
        <taxon>Caldilinea</taxon>
    </lineage>
</organism>
<dbReference type="InterPro" id="IPR015943">
    <property type="entry name" value="WD40/YVTN_repeat-like_dom_sf"/>
</dbReference>
<dbReference type="PANTHER" id="PTHR43739:SF5">
    <property type="entry name" value="EXO-ALPHA-SIALIDASE"/>
    <property type="match status" value="1"/>
</dbReference>
<dbReference type="PANTHER" id="PTHR43739">
    <property type="entry name" value="XYLOGLUCANASE (EUROFUNG)"/>
    <property type="match status" value="1"/>
</dbReference>
<dbReference type="EMBL" id="AP012337">
    <property type="protein sequence ID" value="BAM01003.1"/>
    <property type="molecule type" value="Genomic_DNA"/>
</dbReference>
<dbReference type="HOGENOM" id="CLU_420264_0_0_0"/>
<sequence>MTPAPPLRWEPLHDGLRPHAPVASIAFDPHRSQRIAVGLYAPTGLLFSEDGGETWREDVGFAEPVHVVQFDRVLPDVLWIASAHGLWRGELHDEAWRWQAATGWPADHAAFTVTQSPDGVRYAGGVSRWDKAGAQHFAPLLWRSLDGETWHPFTMLPTPADSAVLALAVAGERLFVGTDGFGLYISDGSYISDGAVADLDGTPQPINESATSQLSNWRRVEEIGETHVAAIWASSDGSLLLARTRRGLFRSVDAGTSWSAVELPLEGRPDAIAAASDGSLFLGMGSGAILRSDDAGASWQLESTLDRDGLIYALAVNPADADHLFAGTQHGLYVSQDRGRTWRAVERIGEFRGLTLLEAGGALFLGAADGVYRWQEASRRWQRSGEGLPLRGVRALAAPPTNSAILFAGTDAGLYKGVAALRLYETTWQLVGWPQNGVNGLLFDPDDPDRLYVHIAFERIYSTDDALNDTPTWTARWEGMPISAEVLSFAMDPGNPQRLYAGAAQGFYISDDRAERWRSIAGLAGRSIFTVIVDPARPQHVYAGATDGLYRSKDRGETWERLGLKNITVTALAWDERHPHILYAGTKYQGLWRSQDAGHTWERAPFDDMDRHPSVNALLISADGRWLYAATTHGVWRADLAGEK</sequence>
<gene>
    <name evidence="1" type="ordered locus">CLDAP_29630</name>
</gene>